<gene>
    <name evidence="1" type="ORF">HPB50_025056</name>
</gene>
<proteinExistence type="predicted"/>
<protein>
    <submittedName>
        <fullName evidence="1">Uncharacterized protein</fullName>
    </submittedName>
</protein>
<dbReference type="Proteomes" id="UP000821845">
    <property type="component" value="Chromosome 10"/>
</dbReference>
<evidence type="ECO:0000313" key="2">
    <source>
        <dbReference type="Proteomes" id="UP000821845"/>
    </source>
</evidence>
<reference evidence="1" key="1">
    <citation type="submission" date="2020-05" db="EMBL/GenBank/DDBJ databases">
        <title>Large-scale comparative analyses of tick genomes elucidate their genetic diversity and vector capacities.</title>
        <authorList>
            <person name="Jia N."/>
            <person name="Wang J."/>
            <person name="Shi W."/>
            <person name="Du L."/>
            <person name="Sun Y."/>
            <person name="Zhan W."/>
            <person name="Jiang J."/>
            <person name="Wang Q."/>
            <person name="Zhang B."/>
            <person name="Ji P."/>
            <person name="Sakyi L.B."/>
            <person name="Cui X."/>
            <person name="Yuan T."/>
            <person name="Jiang B."/>
            <person name="Yang W."/>
            <person name="Lam T.T.-Y."/>
            <person name="Chang Q."/>
            <person name="Ding S."/>
            <person name="Wang X."/>
            <person name="Zhu J."/>
            <person name="Ruan X."/>
            <person name="Zhao L."/>
            <person name="Wei J."/>
            <person name="Que T."/>
            <person name="Du C."/>
            <person name="Cheng J."/>
            <person name="Dai P."/>
            <person name="Han X."/>
            <person name="Huang E."/>
            <person name="Gao Y."/>
            <person name="Liu J."/>
            <person name="Shao H."/>
            <person name="Ye R."/>
            <person name="Li L."/>
            <person name="Wei W."/>
            <person name="Wang X."/>
            <person name="Wang C."/>
            <person name="Yang T."/>
            <person name="Huo Q."/>
            <person name="Li W."/>
            <person name="Guo W."/>
            <person name="Chen H."/>
            <person name="Zhou L."/>
            <person name="Ni X."/>
            <person name="Tian J."/>
            <person name="Zhou Y."/>
            <person name="Sheng Y."/>
            <person name="Liu T."/>
            <person name="Pan Y."/>
            <person name="Xia L."/>
            <person name="Li J."/>
            <person name="Zhao F."/>
            <person name="Cao W."/>
        </authorList>
    </citation>
    <scope>NUCLEOTIDE SEQUENCE</scope>
    <source>
        <strain evidence="1">Hyas-2018</strain>
    </source>
</reference>
<dbReference type="EMBL" id="CM023490">
    <property type="protein sequence ID" value="KAH6943664.1"/>
    <property type="molecule type" value="Genomic_DNA"/>
</dbReference>
<keyword evidence="2" id="KW-1185">Reference proteome</keyword>
<accession>A0ACB7TBX4</accession>
<organism evidence="1 2">
    <name type="scientific">Hyalomma asiaticum</name>
    <name type="common">Tick</name>
    <dbReference type="NCBI Taxonomy" id="266040"/>
    <lineage>
        <taxon>Eukaryota</taxon>
        <taxon>Metazoa</taxon>
        <taxon>Ecdysozoa</taxon>
        <taxon>Arthropoda</taxon>
        <taxon>Chelicerata</taxon>
        <taxon>Arachnida</taxon>
        <taxon>Acari</taxon>
        <taxon>Parasitiformes</taxon>
        <taxon>Ixodida</taxon>
        <taxon>Ixodoidea</taxon>
        <taxon>Ixodidae</taxon>
        <taxon>Hyalomminae</taxon>
        <taxon>Hyalomma</taxon>
    </lineage>
</organism>
<name>A0ACB7TBX4_HYAAI</name>
<sequence>MADEAGDAPNSDSDFEDMDDGDVEDDDDMSDGGNAAATGAGAAERRVYVPGTTATNEDGEELECDQSAYVVYHQATTIAPCLSFDIIKDNLGDDRADRFPLTCYLTSGTQAERSHLNHLMVMKMSNLSRNKEASQKDAGDDEDSSDSEDEDSKPELETALIPHNGCVNRVRVATVGDKTLAASWSENRRVYLWDLARPLHVLDHPSAMSSYVRNHEAPKPIFNFGGHLGRGLCR</sequence>
<comment type="caution">
    <text evidence="1">The sequence shown here is derived from an EMBL/GenBank/DDBJ whole genome shotgun (WGS) entry which is preliminary data.</text>
</comment>
<evidence type="ECO:0000313" key="1">
    <source>
        <dbReference type="EMBL" id="KAH6943664.1"/>
    </source>
</evidence>